<keyword evidence="3" id="KW-1185">Reference proteome</keyword>
<reference evidence="2 3" key="1">
    <citation type="journal article" date="2018" name="Cell">
        <title>The Chara Genome: Secondary Complexity and Implications for Plant Terrestrialization.</title>
        <authorList>
            <person name="Nishiyama T."/>
            <person name="Sakayama H."/>
            <person name="Vries J.D."/>
            <person name="Buschmann H."/>
            <person name="Saint-Marcoux D."/>
            <person name="Ullrich K.K."/>
            <person name="Haas F.B."/>
            <person name="Vanderstraeten L."/>
            <person name="Becker D."/>
            <person name="Lang D."/>
            <person name="Vosolsobe S."/>
            <person name="Rombauts S."/>
            <person name="Wilhelmsson P.K.I."/>
            <person name="Janitza P."/>
            <person name="Kern R."/>
            <person name="Heyl A."/>
            <person name="Rumpler F."/>
            <person name="Villalobos L.I.A.C."/>
            <person name="Clay J.M."/>
            <person name="Skokan R."/>
            <person name="Toyoda A."/>
            <person name="Suzuki Y."/>
            <person name="Kagoshima H."/>
            <person name="Schijlen E."/>
            <person name="Tajeshwar N."/>
            <person name="Catarino B."/>
            <person name="Hetherington A.J."/>
            <person name="Saltykova A."/>
            <person name="Bonnot C."/>
            <person name="Breuninger H."/>
            <person name="Symeonidi A."/>
            <person name="Radhakrishnan G.V."/>
            <person name="Van Nieuwerburgh F."/>
            <person name="Deforce D."/>
            <person name="Chang C."/>
            <person name="Karol K.G."/>
            <person name="Hedrich R."/>
            <person name="Ulvskov P."/>
            <person name="Glockner G."/>
            <person name="Delwiche C.F."/>
            <person name="Petrasek J."/>
            <person name="Van de Peer Y."/>
            <person name="Friml J."/>
            <person name="Beilby M."/>
            <person name="Dolan L."/>
            <person name="Kohara Y."/>
            <person name="Sugano S."/>
            <person name="Fujiyama A."/>
            <person name="Delaux P.-M."/>
            <person name="Quint M."/>
            <person name="TheiBen G."/>
            <person name="Hagemann M."/>
            <person name="Harholt J."/>
            <person name="Dunand C."/>
            <person name="Zachgo S."/>
            <person name="Langdale J."/>
            <person name="Maumus F."/>
            <person name="Straeten D.V.D."/>
            <person name="Gould S.B."/>
            <person name="Rensing S.A."/>
        </authorList>
    </citation>
    <scope>NUCLEOTIDE SEQUENCE [LARGE SCALE GENOMIC DNA]</scope>
    <source>
        <strain evidence="2 3">S276</strain>
    </source>
</reference>
<evidence type="ECO:0000256" key="1">
    <source>
        <dbReference type="SAM" id="MobiDB-lite"/>
    </source>
</evidence>
<dbReference type="Proteomes" id="UP000265515">
    <property type="component" value="Unassembled WGS sequence"/>
</dbReference>
<feature type="compositionally biased region" description="Basic and acidic residues" evidence="1">
    <location>
        <begin position="273"/>
        <end position="294"/>
    </location>
</feature>
<feature type="compositionally biased region" description="Acidic residues" evidence="1">
    <location>
        <begin position="213"/>
        <end position="233"/>
    </location>
</feature>
<protein>
    <submittedName>
        <fullName evidence="2">Uncharacterized protein</fullName>
    </submittedName>
</protein>
<feature type="compositionally biased region" description="Low complexity" evidence="1">
    <location>
        <begin position="344"/>
        <end position="353"/>
    </location>
</feature>
<sequence length="375" mass="41744">MSFLTERALDDHMLAPRGDISTIRQVHHPRFSLGRDLLRLAQFFSTVGVHAAAEFRFAGHHQAIVLVEATTVRRLSAPGVSHVSTVVIVSGEISAIIPLRHTPIRTSLREWGQRLAGEWNQWLTRRDDNLVPVDDIDVGRLRTSQHESTVSDESPVPHVFSQALTPYLQWSTCLEELEGNNNPPSQQPYLDPQGIIDLAFFQPRTASEDEAIALEEEEEEDEEGSEEEEETPEEGSYSEHSEGEQSDDEEEEGDEEEDEEEEEESEWETLGEEADRVEGAEEDPEAVRKREEIAAGKQQLEYASEADLPISNDLAKDPEPPKPEDGDLAAETSSAPAKRRRSRSPSPSTSARPPVRPRTDAGHRASSPVLIPSSP</sequence>
<evidence type="ECO:0000313" key="2">
    <source>
        <dbReference type="EMBL" id="GBG73865.1"/>
    </source>
</evidence>
<evidence type="ECO:0000313" key="3">
    <source>
        <dbReference type="Proteomes" id="UP000265515"/>
    </source>
</evidence>
<accession>A0A388KUX6</accession>
<proteinExistence type="predicted"/>
<gene>
    <name evidence="2" type="ORF">CBR_g17576</name>
</gene>
<dbReference type="STRING" id="69332.A0A388KUX6"/>
<dbReference type="EMBL" id="BFEA01000191">
    <property type="protein sequence ID" value="GBG73865.1"/>
    <property type="molecule type" value="Genomic_DNA"/>
</dbReference>
<dbReference type="AlphaFoldDB" id="A0A388KUX6"/>
<name>A0A388KUX6_CHABU</name>
<feature type="compositionally biased region" description="Acidic residues" evidence="1">
    <location>
        <begin position="244"/>
        <end position="272"/>
    </location>
</feature>
<dbReference type="Gramene" id="GBG73865">
    <property type="protein sequence ID" value="GBG73865"/>
    <property type="gene ID" value="CBR_g17576"/>
</dbReference>
<comment type="caution">
    <text evidence="2">The sequence shown here is derived from an EMBL/GenBank/DDBJ whole genome shotgun (WGS) entry which is preliminary data.</text>
</comment>
<feature type="region of interest" description="Disordered" evidence="1">
    <location>
        <begin position="213"/>
        <end position="375"/>
    </location>
</feature>
<feature type="compositionally biased region" description="Basic and acidic residues" evidence="1">
    <location>
        <begin position="314"/>
        <end position="325"/>
    </location>
</feature>
<organism evidence="2 3">
    <name type="scientific">Chara braunii</name>
    <name type="common">Braun's stonewort</name>
    <dbReference type="NCBI Taxonomy" id="69332"/>
    <lineage>
        <taxon>Eukaryota</taxon>
        <taxon>Viridiplantae</taxon>
        <taxon>Streptophyta</taxon>
        <taxon>Charophyceae</taxon>
        <taxon>Charales</taxon>
        <taxon>Characeae</taxon>
        <taxon>Chara</taxon>
    </lineage>
</organism>